<dbReference type="Gene3D" id="3.40.50.12780">
    <property type="entry name" value="N-terminal domain of ligase-like"/>
    <property type="match status" value="2"/>
</dbReference>
<dbReference type="PROSITE" id="PS00455">
    <property type="entry name" value="AMP_BINDING"/>
    <property type="match status" value="2"/>
</dbReference>
<evidence type="ECO:0000256" key="1">
    <source>
        <dbReference type="ARBA" id="ARBA00006432"/>
    </source>
</evidence>
<dbReference type="Gene3D" id="3.30.559.10">
    <property type="entry name" value="Chloramphenicol acetyltransferase-like domain"/>
    <property type="match status" value="1"/>
</dbReference>
<protein>
    <submittedName>
        <fullName evidence="7">Non-ribosomal peptide synthase</fullName>
    </submittedName>
</protein>
<dbReference type="InterPro" id="IPR000873">
    <property type="entry name" value="AMP-dep_synth/lig_dom"/>
</dbReference>
<dbReference type="Gene3D" id="3.30.300.30">
    <property type="match status" value="2"/>
</dbReference>
<reference evidence="8" key="1">
    <citation type="submission" date="2011-03" db="EMBL/GenBank/DDBJ databases">
        <authorList>
            <person name="Voget S."/>
            <person name="Streit W.R."/>
            <person name="Jaeger K.E."/>
            <person name="Daniel R."/>
        </authorList>
    </citation>
    <scope>NUCLEOTIDE SEQUENCE [LARGE SCALE GENOMIC DNA]</scope>
    <source>
        <strain evidence="8">PG1</strain>
    </source>
</reference>
<dbReference type="SUPFAM" id="SSF52777">
    <property type="entry name" value="CoA-dependent acyltransferases"/>
    <property type="match status" value="2"/>
</dbReference>
<keyword evidence="5" id="KW-0443">Lipid metabolism</keyword>
<dbReference type="InterPro" id="IPR001242">
    <property type="entry name" value="Condensation_dom"/>
</dbReference>
<dbReference type="Gene3D" id="3.30.559.30">
    <property type="entry name" value="Nonribosomal peptide synthetase, condensation domain"/>
    <property type="match status" value="1"/>
</dbReference>
<dbReference type="InterPro" id="IPR036736">
    <property type="entry name" value="ACP-like_sf"/>
</dbReference>
<dbReference type="KEGG" id="bgp:BGL_2c01040"/>
<organism evidence="7 8">
    <name type="scientific">Burkholderia plantarii</name>
    <dbReference type="NCBI Taxonomy" id="41899"/>
    <lineage>
        <taxon>Bacteria</taxon>
        <taxon>Pseudomonadati</taxon>
        <taxon>Pseudomonadota</taxon>
        <taxon>Betaproteobacteria</taxon>
        <taxon>Burkholderiales</taxon>
        <taxon>Burkholderiaceae</taxon>
        <taxon>Burkholderia</taxon>
    </lineage>
</organism>
<dbReference type="NCBIfam" id="TIGR01733">
    <property type="entry name" value="AA-adenyl-dom"/>
    <property type="match status" value="1"/>
</dbReference>
<dbReference type="InterPro" id="IPR042099">
    <property type="entry name" value="ANL_N_sf"/>
</dbReference>
<dbReference type="InterPro" id="IPR009081">
    <property type="entry name" value="PP-bd_ACP"/>
</dbReference>
<keyword evidence="4" id="KW-0276">Fatty acid metabolism</keyword>
<dbReference type="InterPro" id="IPR023213">
    <property type="entry name" value="CAT-like_dom_sf"/>
</dbReference>
<dbReference type="RefSeq" id="WP_042626883.1">
    <property type="nucleotide sequence ID" value="NZ_CP002581.1"/>
</dbReference>
<dbReference type="GO" id="GO:0043041">
    <property type="term" value="P:amino acid activation for nonribosomal peptide biosynthetic process"/>
    <property type="evidence" value="ECO:0007669"/>
    <property type="project" value="TreeGrafter"/>
</dbReference>
<evidence type="ECO:0000313" key="7">
    <source>
        <dbReference type="EMBL" id="AJK48200.1"/>
    </source>
</evidence>
<feature type="domain" description="Carrier" evidence="6">
    <location>
        <begin position="1705"/>
        <end position="1780"/>
    </location>
</feature>
<dbReference type="Pfam" id="PF00668">
    <property type="entry name" value="Condensation"/>
    <property type="match status" value="1"/>
</dbReference>
<feature type="domain" description="Carrier" evidence="6">
    <location>
        <begin position="605"/>
        <end position="681"/>
    </location>
</feature>
<evidence type="ECO:0000256" key="5">
    <source>
        <dbReference type="ARBA" id="ARBA00023098"/>
    </source>
</evidence>
<keyword evidence="3" id="KW-0597">Phosphoprotein</keyword>
<dbReference type="InterPro" id="IPR020806">
    <property type="entry name" value="PKS_PP-bd"/>
</dbReference>
<dbReference type="GO" id="GO:0071766">
    <property type="term" value="P:Actinobacterium-type cell wall biogenesis"/>
    <property type="evidence" value="ECO:0007669"/>
    <property type="project" value="UniProtKB-ARBA"/>
</dbReference>
<keyword evidence="2" id="KW-0596">Phosphopantetheine</keyword>
<dbReference type="SMART" id="SM00823">
    <property type="entry name" value="PKS_PP"/>
    <property type="match status" value="2"/>
</dbReference>
<dbReference type="Pfam" id="PF00550">
    <property type="entry name" value="PP-binding"/>
    <property type="match status" value="2"/>
</dbReference>
<keyword evidence="8" id="KW-1185">Reference proteome</keyword>
<evidence type="ECO:0000259" key="6">
    <source>
        <dbReference type="PROSITE" id="PS50075"/>
    </source>
</evidence>
<dbReference type="HOGENOM" id="CLU_000022_0_9_4"/>
<dbReference type="Gene3D" id="1.10.1200.10">
    <property type="entry name" value="ACP-like"/>
    <property type="match status" value="2"/>
</dbReference>
<dbReference type="Pfam" id="PF00501">
    <property type="entry name" value="AMP-binding"/>
    <property type="match status" value="2"/>
</dbReference>
<dbReference type="GO" id="GO:0006631">
    <property type="term" value="P:fatty acid metabolic process"/>
    <property type="evidence" value="ECO:0007669"/>
    <property type="project" value="UniProtKB-KW"/>
</dbReference>
<proteinExistence type="inferred from homology"/>
<dbReference type="CDD" id="cd05931">
    <property type="entry name" value="FAAL"/>
    <property type="match status" value="1"/>
</dbReference>
<dbReference type="SUPFAM" id="SSF56801">
    <property type="entry name" value="Acetyl-CoA synthetase-like"/>
    <property type="match status" value="2"/>
</dbReference>
<dbReference type="Pfam" id="PF13193">
    <property type="entry name" value="AMP-binding_C"/>
    <property type="match status" value="1"/>
</dbReference>
<dbReference type="Proteomes" id="UP000031838">
    <property type="component" value="Chromosome 2"/>
</dbReference>
<evidence type="ECO:0000256" key="3">
    <source>
        <dbReference type="ARBA" id="ARBA00022553"/>
    </source>
</evidence>
<dbReference type="InterPro" id="IPR010071">
    <property type="entry name" value="AA_adenyl_dom"/>
</dbReference>
<dbReference type="InterPro" id="IPR040097">
    <property type="entry name" value="FAAL/FAAC"/>
</dbReference>
<dbReference type="FunFam" id="3.40.50.12780:FF:000013">
    <property type="entry name" value="Long-chain-fatty-acid--AMP ligase FadD32"/>
    <property type="match status" value="1"/>
</dbReference>
<evidence type="ECO:0000313" key="8">
    <source>
        <dbReference type="Proteomes" id="UP000031838"/>
    </source>
</evidence>
<dbReference type="PROSITE" id="PS50075">
    <property type="entry name" value="CARRIER"/>
    <property type="match status" value="2"/>
</dbReference>
<dbReference type="GO" id="GO:0008610">
    <property type="term" value="P:lipid biosynthetic process"/>
    <property type="evidence" value="ECO:0007669"/>
    <property type="project" value="InterPro"/>
</dbReference>
<dbReference type="SUPFAM" id="SSF47336">
    <property type="entry name" value="ACP-like"/>
    <property type="match status" value="2"/>
</dbReference>
<dbReference type="GO" id="GO:0047527">
    <property type="term" value="F:2,3-dihydroxybenzoate-serine ligase activity"/>
    <property type="evidence" value="ECO:0007669"/>
    <property type="project" value="TreeGrafter"/>
</dbReference>
<accession>A0A0B6S4G3</accession>
<evidence type="ECO:0000256" key="2">
    <source>
        <dbReference type="ARBA" id="ARBA00022450"/>
    </source>
</evidence>
<dbReference type="PANTHER" id="PTHR45527:SF1">
    <property type="entry name" value="FATTY ACID SYNTHASE"/>
    <property type="match status" value="1"/>
</dbReference>
<sequence length="1798" mass="189527">MNAFEATMSRFDHLQNFGQCLRHWATVKPHDTAFRFLTDGVVEAPRLSFAELDRRATAIASRLARECPRGEPVLLLYRPGLDFIAAFFGCLYAGCAAVPAYPPSGRATRRNRLAAIIADCGAGAILTSDDLVEAIREEIAQAEAPVRADVIGTDALLAAPGGTLDTSEAMLPASHLAFLQYTSGSTGRPKGVRVTHRNLLANERAIREGFRHGPDTVFVGWCPLYHDMGLIGNVLQPVYLGIPSVLMSPFAFLQQPLKWLRAISTYGATTSGGPNFAYELCATRIAEADKAGLDLSSWRVAFNGAEPIRASTLDRFAAAFADYGFDAGAMFPCYGMAETTLFVSGAVPGAGALTRRVDALALQAGRCADAVDGQPAVELVSSGRVGGDQQVRIVDPHSLRASGPGEIGEIWVRGGSVADGYWNREDDTRAQFDARIAGEDSPPFLRTGDLGLLDGGELYVTGRLKELIIIRGRNHYPTDIEQTVEQSSADFRAGCGAAFAIDGEGGERLVVVQEIQRAVRKSLDAEEAGRRAAAAVAAAHGIPLHELVLVQAGVVPKTSSGKNQRTLVRQHYLEGKLPVLARTQPGAGAGAATVTTAVTPAAPGGSVDDLSERVIVAMLGAAGAARPEARAASPLALGLDSLALVDLQTRLARELGIAVELDDLMDERPVAELARDLAARAFDGGGASGGEAPAPALPPASDPTALTPYQEAIWTAQLWDPALPCFNLVLPLRVRAPLSAGHVREALAALTVAHPGLASRFVQDGNGDVRQQPAAATAGLLDVINCAGQSDDALRARIVASASAPIDLAGGPVFRAELLSRAPDDHLLVLIAHHLVADLGSLQTVLADFAEFHACLAGDRPLPARAIAAAGVAVPDYRTRLAALLHGPRAEADRQYWAARLATPIEPLALPLALPGEAPAGVVAGSGMSVDVDLDAALAGALDALCASRRVTRNMALLAAFFAFLHRYTAQRDVAVVTPAAVRPGGEFDDWVGYGVNLLVIREAVDGELPFAALLAAMKQTVAGALAHRTTPFIDLARRFARRDDDVRHPFSRVLFAYHNLNRLPQAADLLAGTAGQPLAVGGLALESFPVPTPAAQTDLALVAIQAGERLVLRFEYDATLASRAAIERMAAHFRTLLGALLAQPDQPVARAALLDPAERERQLVTWNRRPLAAPATGPAASAAMNLAADYATVHAMIDAMSRRVPERLAVRTDTEQLDYAQLRRDSDALAAALHARGVRHGDVVGVGLPRDVRLPIMLLAIWKAGAAYLPIDLGVPAERVRQMLDDAQAALIVAPAALRGALGDDGRAWVTPEALAADAAAGESPAAPESRAGRDSLAYVLFTSGSTGRPKGVEIEHRNVLSLLAWIGARYSAGELAAVFAGTSIAFDISVFELFGPLAHGGCVVIGENPATPPATPVSLLNTVPSAAAALLETGALPASVVTVNLAGEPLRQSLVDALYARGTIGKVYDLYGPTEDTVYSTAVLREPGGFDTIGTPLPGKRVYLLDAHGEPVPVGVAGELFLAGDGQARGYRNRPDLTGRAFVAVPALADLETRLYRTGDIGRLLPDGRIVLSGRRDHQVKIRGHRVELGEIEAVLLRQPGVRDAVVVQTRHAERSGDDGDSRDALLVAYLAVGDAADEAVGTPPRPVVTVEAVREYAAASLPSYMRPTGYVLLDALPRNPSGKVDRAALPRFDPVAQDDAAAPVSDTQRAVLAIWEAVLGFQGFGIHANLFELGGHSLQVIQIIARCRERFGVEISLAKVLERTTVADLAAYVTLLAARSGAADEPGGVREEVLF</sequence>
<dbReference type="Pfam" id="PF23024">
    <property type="entry name" value="AMP-dom_DIP2-like"/>
    <property type="match status" value="1"/>
</dbReference>
<dbReference type="InterPro" id="IPR025110">
    <property type="entry name" value="AMP-bd_C"/>
</dbReference>
<evidence type="ECO:0000256" key="4">
    <source>
        <dbReference type="ARBA" id="ARBA00022832"/>
    </source>
</evidence>
<dbReference type="PANTHER" id="PTHR45527">
    <property type="entry name" value="NONRIBOSOMAL PEPTIDE SYNTHETASE"/>
    <property type="match status" value="1"/>
</dbReference>
<dbReference type="GO" id="GO:0009366">
    <property type="term" value="C:enterobactin synthetase complex"/>
    <property type="evidence" value="ECO:0007669"/>
    <property type="project" value="TreeGrafter"/>
</dbReference>
<comment type="similarity">
    <text evidence="1">Belongs to the ATP-dependent AMP-binding enzyme family.</text>
</comment>
<gene>
    <name evidence="7" type="ORF">BGL_2c01040</name>
</gene>
<dbReference type="GO" id="GO:0031177">
    <property type="term" value="F:phosphopantetheine binding"/>
    <property type="evidence" value="ECO:0007669"/>
    <property type="project" value="InterPro"/>
</dbReference>
<dbReference type="FunFam" id="3.40.50.980:FF:000001">
    <property type="entry name" value="Non-ribosomal peptide synthetase"/>
    <property type="match status" value="1"/>
</dbReference>
<dbReference type="InterPro" id="IPR045851">
    <property type="entry name" value="AMP-bd_C_sf"/>
</dbReference>
<dbReference type="EMBL" id="CP002581">
    <property type="protein sequence ID" value="AJK48200.1"/>
    <property type="molecule type" value="Genomic_DNA"/>
</dbReference>
<name>A0A0B6S4G3_BURPL</name>
<dbReference type="GO" id="GO:0009239">
    <property type="term" value="P:enterobactin biosynthetic process"/>
    <property type="evidence" value="ECO:0007669"/>
    <property type="project" value="TreeGrafter"/>
</dbReference>
<reference evidence="7 8" key="2">
    <citation type="journal article" date="2016" name="Appl. Microbiol. Biotechnol.">
        <title>Mutations improving production and secretion of extracellular lipase by Burkholderia glumae PG1.</title>
        <authorList>
            <person name="Knapp A."/>
            <person name="Voget S."/>
            <person name="Gao R."/>
            <person name="Zaburannyi N."/>
            <person name="Krysciak D."/>
            <person name="Breuer M."/>
            <person name="Hauer B."/>
            <person name="Streit W.R."/>
            <person name="Muller R."/>
            <person name="Daniel R."/>
            <person name="Jaeger K.E."/>
        </authorList>
    </citation>
    <scope>NUCLEOTIDE SEQUENCE [LARGE SCALE GENOMIC DNA]</scope>
    <source>
        <strain evidence="7 8">PG1</strain>
    </source>
</reference>
<dbReference type="InterPro" id="IPR020845">
    <property type="entry name" value="AMP-binding_CS"/>
</dbReference>
<dbReference type="GO" id="GO:0005829">
    <property type="term" value="C:cytosol"/>
    <property type="evidence" value="ECO:0007669"/>
    <property type="project" value="TreeGrafter"/>
</dbReference>